<dbReference type="GO" id="GO:0032984">
    <property type="term" value="P:protein-containing complex disassembly"/>
    <property type="evidence" value="ECO:0007669"/>
    <property type="project" value="EnsemblFungi"/>
</dbReference>
<dbReference type="SMART" id="SM00367">
    <property type="entry name" value="LRR_CC"/>
    <property type="match status" value="3"/>
</dbReference>
<dbReference type="SUPFAM" id="SSF52047">
    <property type="entry name" value="RNI-like"/>
    <property type="match status" value="1"/>
</dbReference>
<dbReference type="GO" id="GO:0005933">
    <property type="term" value="C:cellular bud"/>
    <property type="evidence" value="ECO:0007669"/>
    <property type="project" value="EnsemblFungi"/>
</dbReference>
<dbReference type="HOGENOM" id="CLU_031725_1_0_1"/>
<sequence>MKFLSITKHSSKKRLHESQIPDEYSQRPTKRLSQGSDQLKPDSNIFTTNSNDSVKQFTHSPHSSSKGSKISITKHKNANLSLKTNVSQTSTVNLGQNIFLPTPISTPTKANILYDACGEQQVQFYSTSSPDNNLDTKKRLVTRFSSLNLNSLQIAPHPIFEIPEIVDNIIYFLSKKNNHSNMSAGVTKQQIRKVSVSSLSQHQNNNNITKRIISSPLPFASSTVSIEGSFKDNHLFNCLFINKLWFQMTLPYLLKNIHFQNDSNIKKFINISGKISNITSTTIETIKFHKIHKLKQSELQKFPHNLLSSNIKSIEFYICPNIIPPTSWYPILQNLENLIIPGNKRLNDQQLVKLSNHIPNLETLDLRACENISDIGVVSIALRCPKLKLCNLGRHKNNHLITNVSLLGLGKYTNVETIGFAGCNINDSGIWEFAKLNGANIKRLSLNNCNQLTDYSIPILVGFNYFPNLAVLEIKGLSLINDVRWLVKFKLWKTSLRSPILIEGGDRINDLMKEEENKLKKLNSFIALQELSTWVNADDDDDANDK</sequence>
<dbReference type="GO" id="GO:2001042">
    <property type="term" value="P:negative regulation of septum digestion after cytokinesis"/>
    <property type="evidence" value="ECO:0007669"/>
    <property type="project" value="EnsemblFungi"/>
</dbReference>
<proteinExistence type="predicted"/>
<evidence type="ECO:0000256" key="1">
    <source>
        <dbReference type="SAM" id="MobiDB-lite"/>
    </source>
</evidence>
<dbReference type="InterPro" id="IPR032675">
    <property type="entry name" value="LRR_dom_sf"/>
</dbReference>
<dbReference type="EMBL" id="HE580269">
    <property type="protein sequence ID" value="CCD24191.1"/>
    <property type="molecule type" value="Genomic_DNA"/>
</dbReference>
<evidence type="ECO:0000313" key="3">
    <source>
        <dbReference type="Proteomes" id="UP000000689"/>
    </source>
</evidence>
<name>G0W8T0_NAUDC</name>
<dbReference type="OrthoDB" id="550575at2759"/>
<dbReference type="GeneID" id="11496324"/>
<dbReference type="InterPro" id="IPR006553">
    <property type="entry name" value="Leu-rich_rpt_Cys-con_subtyp"/>
</dbReference>
<dbReference type="OMA" id="IGLAGCH"/>
<dbReference type="AlphaFoldDB" id="G0W8T0"/>
<dbReference type="GO" id="GO:0031146">
    <property type="term" value="P:SCF-dependent proteasomal ubiquitin-dependent protein catabolic process"/>
    <property type="evidence" value="ECO:0007669"/>
    <property type="project" value="EnsemblFungi"/>
</dbReference>
<dbReference type="RefSeq" id="XP_003669434.1">
    <property type="nucleotide sequence ID" value="XM_003669386.1"/>
</dbReference>
<dbReference type="GO" id="GO:0031267">
    <property type="term" value="F:small GTPase binding"/>
    <property type="evidence" value="ECO:0007669"/>
    <property type="project" value="EnsemblFungi"/>
</dbReference>
<dbReference type="eggNOG" id="KOG1947">
    <property type="taxonomic scope" value="Eukaryota"/>
</dbReference>
<feature type="compositionally biased region" description="Low complexity" evidence="1">
    <location>
        <begin position="58"/>
        <end position="71"/>
    </location>
</feature>
<gene>
    <name evidence="2" type="primary">NDAI0C05320</name>
    <name evidence="2" type="ordered locus">NDAI_0C05320</name>
</gene>
<dbReference type="KEGG" id="ndi:NDAI_0C05320"/>
<feature type="compositionally biased region" description="Polar residues" evidence="1">
    <location>
        <begin position="44"/>
        <end position="57"/>
    </location>
</feature>
<feature type="region of interest" description="Disordered" evidence="1">
    <location>
        <begin position="1"/>
        <end position="72"/>
    </location>
</feature>
<evidence type="ECO:0008006" key="4">
    <source>
        <dbReference type="Google" id="ProtNLM"/>
    </source>
</evidence>
<evidence type="ECO:0000313" key="2">
    <source>
        <dbReference type="EMBL" id="CCD24191.1"/>
    </source>
</evidence>
<reference evidence="2 3" key="1">
    <citation type="journal article" date="2011" name="Proc. Natl. Acad. Sci. U.S.A.">
        <title>Evolutionary erosion of yeast sex chromosomes by mating-type switching accidents.</title>
        <authorList>
            <person name="Gordon J.L."/>
            <person name="Armisen D."/>
            <person name="Proux-Wera E."/>
            <person name="Oheigeartaigh S.S."/>
            <person name="Byrne K.P."/>
            <person name="Wolfe K.H."/>
        </authorList>
    </citation>
    <scope>NUCLEOTIDE SEQUENCE [LARGE SCALE GENOMIC DNA]</scope>
    <source>
        <strain evidence="3">ATCC 10597 / BCRC 20456 / CBS 421 / NBRC 0211 / NRRL Y-12639</strain>
    </source>
</reference>
<dbReference type="GO" id="GO:0019005">
    <property type="term" value="C:SCF ubiquitin ligase complex"/>
    <property type="evidence" value="ECO:0007669"/>
    <property type="project" value="TreeGrafter"/>
</dbReference>
<dbReference type="Proteomes" id="UP000000689">
    <property type="component" value="Chromosome 3"/>
</dbReference>
<dbReference type="GO" id="GO:0031578">
    <property type="term" value="P:mitotic spindle orientation checkpoint signaling"/>
    <property type="evidence" value="ECO:0007669"/>
    <property type="project" value="EnsemblFungi"/>
</dbReference>
<accession>G0W8T0</accession>
<dbReference type="Gene3D" id="3.80.10.10">
    <property type="entry name" value="Ribonuclease Inhibitor"/>
    <property type="match status" value="2"/>
</dbReference>
<dbReference type="PANTHER" id="PTHR13318">
    <property type="entry name" value="PARTNER OF PAIRED, ISOFORM B-RELATED"/>
    <property type="match status" value="1"/>
</dbReference>
<organism evidence="2 3">
    <name type="scientific">Naumovozyma dairenensis (strain ATCC 10597 / BCRC 20456 / CBS 421 / NBRC 0211 / NRRL Y-12639)</name>
    <name type="common">Saccharomyces dairenensis</name>
    <dbReference type="NCBI Taxonomy" id="1071378"/>
    <lineage>
        <taxon>Eukaryota</taxon>
        <taxon>Fungi</taxon>
        <taxon>Dikarya</taxon>
        <taxon>Ascomycota</taxon>
        <taxon>Saccharomycotina</taxon>
        <taxon>Saccharomycetes</taxon>
        <taxon>Saccharomycetales</taxon>
        <taxon>Saccharomycetaceae</taxon>
        <taxon>Naumovozyma</taxon>
    </lineage>
</organism>
<keyword evidence="3" id="KW-1185">Reference proteome</keyword>
<dbReference type="GO" id="GO:0005737">
    <property type="term" value="C:cytoplasm"/>
    <property type="evidence" value="ECO:0007669"/>
    <property type="project" value="EnsemblFungi"/>
</dbReference>
<dbReference type="GO" id="GO:0007094">
    <property type="term" value="P:mitotic spindle assembly checkpoint signaling"/>
    <property type="evidence" value="ECO:0007669"/>
    <property type="project" value="EnsemblFungi"/>
</dbReference>
<dbReference type="GO" id="GO:0005634">
    <property type="term" value="C:nucleus"/>
    <property type="evidence" value="ECO:0007669"/>
    <property type="project" value="EnsemblFungi"/>
</dbReference>
<protein>
    <recommendedName>
        <fullName evidence="4">Antagonist of mitotic exit network protein 1</fullName>
    </recommendedName>
</protein>
<dbReference type="STRING" id="1071378.G0W8T0"/>